<dbReference type="KEGG" id="cdx:CDES_00895"/>
<dbReference type="Proteomes" id="UP000068067">
    <property type="component" value="Chromosome"/>
</dbReference>
<sequence length="175" mass="19559">MTTHITNSNDLITCADGTLRPRWASRSQLCWDYYDNEWGRPPTSLYGVFELLTLVVFQVGVTWHAVLKKRDGFRHAFVLFNAPSVATFTDCDIARLLANPDIFRNRQKIQATIANAKALLALEKDGEDFISLIHQTSSSNTCLVKELKHRGFKYVGPTSLGIIQQATGVGRGEDS</sequence>
<keyword evidence="3" id="KW-1185">Reference proteome</keyword>
<proteinExistence type="predicted"/>
<feature type="transmembrane region" description="Helical" evidence="1">
    <location>
        <begin position="45"/>
        <end position="67"/>
    </location>
</feature>
<dbReference type="InterPro" id="IPR011257">
    <property type="entry name" value="DNA_glycosylase"/>
</dbReference>
<dbReference type="STRING" id="931089.CDES_00895"/>
<dbReference type="SUPFAM" id="SSF48150">
    <property type="entry name" value="DNA-glycosylase"/>
    <property type="match status" value="1"/>
</dbReference>
<name>A0A0M3Q8W5_9CORY</name>
<evidence type="ECO:0000313" key="3">
    <source>
        <dbReference type="Proteomes" id="UP000068067"/>
    </source>
</evidence>
<dbReference type="Gene3D" id="1.10.340.30">
    <property type="entry name" value="Hypothetical protein, domain 2"/>
    <property type="match status" value="1"/>
</dbReference>
<dbReference type="PANTHER" id="PTHR30037:SF4">
    <property type="entry name" value="DNA-3-METHYLADENINE GLYCOSYLASE I"/>
    <property type="match status" value="1"/>
</dbReference>
<keyword evidence="1" id="KW-0472">Membrane</keyword>
<dbReference type="InterPro" id="IPR052891">
    <property type="entry name" value="DNA-3mA_glycosylase"/>
</dbReference>
<dbReference type="PANTHER" id="PTHR30037">
    <property type="entry name" value="DNA-3-METHYLADENINE GLYCOSYLASE 1"/>
    <property type="match status" value="1"/>
</dbReference>
<organism evidence="2 3">
    <name type="scientific">Corynebacterium deserti GIMN1.010</name>
    <dbReference type="NCBI Taxonomy" id="931089"/>
    <lineage>
        <taxon>Bacteria</taxon>
        <taxon>Bacillati</taxon>
        <taxon>Actinomycetota</taxon>
        <taxon>Actinomycetes</taxon>
        <taxon>Mycobacteriales</taxon>
        <taxon>Corynebacteriaceae</taxon>
        <taxon>Corynebacterium</taxon>
    </lineage>
</organism>
<keyword evidence="2" id="KW-0326">Glycosidase</keyword>
<protein>
    <submittedName>
        <fullName evidence="2">DNA-3-methyladenine glycosylase I protein</fullName>
        <ecNumber evidence="2">3.2.2.20</ecNumber>
    </submittedName>
</protein>
<dbReference type="GO" id="GO:0006284">
    <property type="term" value="P:base-excision repair"/>
    <property type="evidence" value="ECO:0007669"/>
    <property type="project" value="InterPro"/>
</dbReference>
<gene>
    <name evidence="2" type="primary">tagA2</name>
    <name evidence="2" type="ORF">CDES_00895</name>
</gene>
<reference evidence="2 3" key="1">
    <citation type="submission" date="2014-08" db="EMBL/GenBank/DDBJ databases">
        <title>Complete genome sequence of Corynebacterium deserti GIMN1.010 (=DSM 45689), isolated from desert sand in western China.</title>
        <authorList>
            <person name="Ruckert C."/>
            <person name="Albersmeier A."/>
            <person name="Kalinowski J."/>
        </authorList>
    </citation>
    <scope>NUCLEOTIDE SEQUENCE [LARGE SCALE GENOMIC DNA]</scope>
    <source>
        <strain evidence="2 3">GIMN1.010</strain>
    </source>
</reference>
<keyword evidence="1" id="KW-1133">Transmembrane helix</keyword>
<dbReference type="GO" id="GO:0008725">
    <property type="term" value="F:DNA-3-methyladenine glycosylase activity"/>
    <property type="evidence" value="ECO:0007669"/>
    <property type="project" value="UniProtKB-EC"/>
</dbReference>
<evidence type="ECO:0000256" key="1">
    <source>
        <dbReference type="SAM" id="Phobius"/>
    </source>
</evidence>
<keyword evidence="2" id="KW-0378">Hydrolase</keyword>
<dbReference type="Pfam" id="PF03352">
    <property type="entry name" value="Adenine_glyco"/>
    <property type="match status" value="1"/>
</dbReference>
<dbReference type="AlphaFoldDB" id="A0A0M3Q8W5"/>
<dbReference type="EC" id="3.2.2.20" evidence="2"/>
<dbReference type="PATRIC" id="fig|931089.4.peg.184"/>
<accession>A0A0M3Q8W5</accession>
<keyword evidence="1" id="KW-0812">Transmembrane</keyword>
<dbReference type="EMBL" id="CP009220">
    <property type="protein sequence ID" value="ALC04659.1"/>
    <property type="molecule type" value="Genomic_DNA"/>
</dbReference>
<evidence type="ECO:0000313" key="2">
    <source>
        <dbReference type="EMBL" id="ALC04659.1"/>
    </source>
</evidence>
<dbReference type="RefSeq" id="WP_197276247.1">
    <property type="nucleotide sequence ID" value="NZ_CP009220.1"/>
</dbReference>
<dbReference type="InterPro" id="IPR005019">
    <property type="entry name" value="Adenine_glyco"/>
</dbReference>